<dbReference type="InterPro" id="IPR013783">
    <property type="entry name" value="Ig-like_fold"/>
</dbReference>
<sequence>MKKNYVFTLLTCLITLFAFGTCPTPTGLSVTGVTSNSAQIGWIGNIQTEWEVYITPVGTPAPTVNTTGTIVTYNPYIATNLISCTSYNVYVRSVCSPTEFSNWSAAITFNTKLGLNSDIPAIEVCDSNNDGITSFDLTSNNYAILYGLNPNEYTVSFHETPEGAYNNTEPITTPTSYLNINPYTMTIYVRVANLTSGCFGVVTFNIIVHSSPSIHLPYNSYICYDNTTSTATPYIINTYLSPNQYTFEWYKDSVIIAGATGSSFTTTTAGVYSVVVHNIITGCTINATTAITYSNAPTASADIDNQTVTITTTGPGNFKYLIDNEPAQLSNIFENVALGTHTIQVIPTNSSCPPFYLTITVTTPSSPLGQTTQTFTQGQTLANLVITGQNIQWYATPGTAGLTSTTETPLPMSTVLAHNTTYYASQTINGIESPDRLAVTAMMVLNNDDFTFKKLVYYPNPISNNLTISNQEAISAITISNLLGQTVVDKKINSNQYDVDFSGLSKGIYLVKVTANNQSKTFKVIKE</sequence>
<name>A0ABY5ITN7_9FLAO</name>
<evidence type="ECO:0000313" key="4">
    <source>
        <dbReference type="EMBL" id="UUC46019.1"/>
    </source>
</evidence>
<dbReference type="EMBL" id="CP101751">
    <property type="protein sequence ID" value="UUC46019.1"/>
    <property type="molecule type" value="Genomic_DNA"/>
</dbReference>
<keyword evidence="5" id="KW-1185">Reference proteome</keyword>
<keyword evidence="1 2" id="KW-0732">Signal</keyword>
<dbReference type="RefSeq" id="WP_256551699.1">
    <property type="nucleotide sequence ID" value="NZ_CP101751.1"/>
</dbReference>
<evidence type="ECO:0000259" key="3">
    <source>
        <dbReference type="PROSITE" id="PS50853"/>
    </source>
</evidence>
<dbReference type="InterPro" id="IPR003961">
    <property type="entry name" value="FN3_dom"/>
</dbReference>
<organism evidence="4 5">
    <name type="scientific">Flavobacterium cerinum</name>
    <dbReference type="NCBI Taxonomy" id="2502784"/>
    <lineage>
        <taxon>Bacteria</taxon>
        <taxon>Pseudomonadati</taxon>
        <taxon>Bacteroidota</taxon>
        <taxon>Flavobacteriia</taxon>
        <taxon>Flavobacteriales</taxon>
        <taxon>Flavobacteriaceae</taxon>
        <taxon>Flavobacterium</taxon>
    </lineage>
</organism>
<dbReference type="PROSITE" id="PS50853">
    <property type="entry name" value="FN3"/>
    <property type="match status" value="1"/>
</dbReference>
<evidence type="ECO:0000256" key="2">
    <source>
        <dbReference type="SAM" id="SignalP"/>
    </source>
</evidence>
<dbReference type="Proteomes" id="UP001059844">
    <property type="component" value="Chromosome"/>
</dbReference>
<dbReference type="Pfam" id="PF18962">
    <property type="entry name" value="Por_Secre_tail"/>
    <property type="match status" value="1"/>
</dbReference>
<proteinExistence type="predicted"/>
<evidence type="ECO:0000256" key="1">
    <source>
        <dbReference type="ARBA" id="ARBA00022729"/>
    </source>
</evidence>
<gene>
    <name evidence="4" type="ORF">NOX80_02165</name>
</gene>
<feature type="chain" id="PRO_5046447101" evidence="2">
    <location>
        <begin position="21"/>
        <end position="527"/>
    </location>
</feature>
<dbReference type="CDD" id="cd00063">
    <property type="entry name" value="FN3"/>
    <property type="match status" value="1"/>
</dbReference>
<reference evidence="4" key="1">
    <citation type="submission" date="2022-07" db="EMBL/GenBank/DDBJ databases">
        <title>Isolation, identification, and degradation of a PFOSA degrading strain from sewage treatment plant.</title>
        <authorList>
            <person name="Zhang L."/>
            <person name="Huo Y."/>
        </authorList>
    </citation>
    <scope>NUCLEOTIDE SEQUENCE</scope>
    <source>
        <strain evidence="4">C1</strain>
    </source>
</reference>
<evidence type="ECO:0000313" key="5">
    <source>
        <dbReference type="Proteomes" id="UP001059844"/>
    </source>
</evidence>
<feature type="signal peptide" evidence="2">
    <location>
        <begin position="1"/>
        <end position="20"/>
    </location>
</feature>
<feature type="domain" description="Fibronectin type-III" evidence="3">
    <location>
        <begin position="24"/>
        <end position="114"/>
    </location>
</feature>
<dbReference type="Gene3D" id="2.60.40.10">
    <property type="entry name" value="Immunoglobulins"/>
    <property type="match status" value="1"/>
</dbReference>
<dbReference type="SUPFAM" id="SSF49265">
    <property type="entry name" value="Fibronectin type III"/>
    <property type="match status" value="1"/>
</dbReference>
<dbReference type="InterPro" id="IPR036116">
    <property type="entry name" value="FN3_sf"/>
</dbReference>
<dbReference type="InterPro" id="IPR026444">
    <property type="entry name" value="Secre_tail"/>
</dbReference>
<accession>A0ABY5ITN7</accession>
<dbReference type="NCBIfam" id="TIGR04183">
    <property type="entry name" value="Por_Secre_tail"/>
    <property type="match status" value="1"/>
</dbReference>
<protein>
    <submittedName>
        <fullName evidence="4">T9SS type A sorting domain-containing protein</fullName>
    </submittedName>
</protein>